<accession>A0ACC6KVU6</accession>
<comment type="caution">
    <text evidence="1">The sequence shown here is derived from an EMBL/GenBank/DDBJ whole genome shotgun (WGS) entry which is preliminary data.</text>
</comment>
<organism evidence="1 2">
    <name type="scientific">Pedobacter africanus</name>
    <dbReference type="NCBI Taxonomy" id="151894"/>
    <lineage>
        <taxon>Bacteria</taxon>
        <taxon>Pseudomonadati</taxon>
        <taxon>Bacteroidota</taxon>
        <taxon>Sphingobacteriia</taxon>
        <taxon>Sphingobacteriales</taxon>
        <taxon>Sphingobacteriaceae</taxon>
        <taxon>Pedobacter</taxon>
    </lineage>
</organism>
<reference evidence="1" key="1">
    <citation type="submission" date="2023-07" db="EMBL/GenBank/DDBJ databases">
        <title>Sorghum-associated microbial communities from plants grown in Nebraska, USA.</title>
        <authorList>
            <person name="Schachtman D."/>
        </authorList>
    </citation>
    <scope>NUCLEOTIDE SEQUENCE</scope>
    <source>
        <strain evidence="1">2697</strain>
    </source>
</reference>
<proteinExistence type="predicted"/>
<dbReference type="EMBL" id="JAVDTF010000001">
    <property type="protein sequence ID" value="MDR6783269.1"/>
    <property type="molecule type" value="Genomic_DNA"/>
</dbReference>
<name>A0ACC6KVU6_9SPHI</name>
<evidence type="ECO:0000313" key="1">
    <source>
        <dbReference type="EMBL" id="MDR6783269.1"/>
    </source>
</evidence>
<gene>
    <name evidence="1" type="ORF">J2X78_001821</name>
</gene>
<keyword evidence="2" id="KW-1185">Reference proteome</keyword>
<sequence length="773" mass="87153">MQKPEFFKFRYYIKATFLCYSFFAIQFSNLKAQEFTRYVNPLIGTAISTTESARLHSQDGSELRGQTFPAVGVPNGMTSWTPQTRATERKCVAPYYYEDQQLQGFRGSHWLSGSCTQDYGSFTIMPMAGQLETDPVKRASRFNHSGEQARPYSYRVKLEDYNIHAAMTGLSHSALLNFTFDGKQEAWIVVEPNSDEGLGFVQIDAAKREISGYNPVYRIYQGQGKPAGFSGYFVMVFDRSFAAQGTWNGGTIKKGVAQEKSTGNAVGAFVRLSLTRGNLVKVKIGTSFTSMEQARKNLSAEIQGWDFVALEQQAAAAWNKELSKIKVEGSAKDKVNFYTALYHSKLLPREVSDVDGSYNSFARSGGIQKAEGFKYYDDYSLWDTYRALHPLQLLLEPGRTTDMVTSLLKKAEQGGWLPVFPCWNSYTSAMIGDHAIAMIGDALLKGISLKDAEKLYQVMRKNAFHVNEDSLSYKDGRGRRGLASYLKYGYVPLEDAVPDAFHTMEQVSRTLEYAYDDYVLGRVAGMLGKKEDHRLLMNRAMNYKRVFDTSTGYVRGRYADGRWIASFDPFALRSSFITEGSAFQYTWYVPQDVPGLMELMGGRQQFIKQLDLLFDKRHYWHGNEPGHQSAYLYVYAGAPWKTQQRIRNIIKEEYSIGPGGLSGNEDAGQMSAWLAFGMMGFYPVCPGNTEYIIGTPSFSKMSLSLDNNKTFNIIAQGLSDRNFYIRKAVLNGKPLNRAYLTHAELLRGGTLQLYMSSKPNLQWAKNVLPTQMN</sequence>
<dbReference type="Proteomes" id="UP001246858">
    <property type="component" value="Unassembled WGS sequence"/>
</dbReference>
<protein>
    <submittedName>
        <fullName evidence="1">Alpha-1,2-mannosidase</fullName>
    </submittedName>
</protein>
<evidence type="ECO:0000313" key="2">
    <source>
        <dbReference type="Proteomes" id="UP001246858"/>
    </source>
</evidence>